<accession>G0V4F3</accession>
<dbReference type="Pfam" id="PF13407">
    <property type="entry name" value="Peripla_BP_4"/>
    <property type="match status" value="1"/>
</dbReference>
<dbReference type="OrthoDB" id="569491at2"/>
<name>G0V4F3_9CLOT</name>
<evidence type="ECO:0000313" key="7">
    <source>
        <dbReference type="Proteomes" id="UP000007652"/>
    </source>
</evidence>
<dbReference type="InterPro" id="IPR025997">
    <property type="entry name" value="SBP_2_dom"/>
</dbReference>
<dbReference type="RefSeq" id="WP_008907712.1">
    <property type="nucleotide sequence ID" value="NZ_CAKP01000016.1"/>
</dbReference>
<evidence type="ECO:0000256" key="4">
    <source>
        <dbReference type="SAM" id="Phobius"/>
    </source>
</evidence>
<dbReference type="GO" id="GO:0030313">
    <property type="term" value="C:cell envelope"/>
    <property type="evidence" value="ECO:0007669"/>
    <property type="project" value="UniProtKB-SubCell"/>
</dbReference>
<organism evidence="6 7">
    <name type="scientific">Caloramator australicus RC3</name>
    <dbReference type="NCBI Taxonomy" id="857293"/>
    <lineage>
        <taxon>Bacteria</taxon>
        <taxon>Bacillati</taxon>
        <taxon>Bacillota</taxon>
        <taxon>Clostridia</taxon>
        <taxon>Eubacteriales</taxon>
        <taxon>Clostridiaceae</taxon>
        <taxon>Caloramator</taxon>
    </lineage>
</organism>
<keyword evidence="3" id="KW-0732">Signal</keyword>
<evidence type="ECO:0000256" key="3">
    <source>
        <dbReference type="ARBA" id="ARBA00022729"/>
    </source>
</evidence>
<sequence>MKSRDFIKFLYNYIILILIILNILAGVILYSIDNKDIKPIFSKPKYRFYFIAQNTVDPFWMEVVRGAEAAAGDLNIAIEFCAPRFSDIREELKYIDIATLAKVDGIITHAFNTEDFTKLIDRAYYKGIPVITLENDNNKSKRYAFVGTNSFEIGKKAALLLIKATGGRAKVAVISNSDSNGDSIENNLKMNGFLSTIKDYPEMKVVKYYTSKMGILSAEEITQKIIDSNEGINAIFTISSADTLGAAQLIVDRNMVGKITLVGYGISEEITRYIEKEIIYGTVASDPYNMGYESIKALVEIKEGKNIPTFIDSEIRVITKDELFNLRKKEMLRNKYRKWESLYEQGDI</sequence>
<dbReference type="SUPFAM" id="SSF53822">
    <property type="entry name" value="Periplasmic binding protein-like I"/>
    <property type="match status" value="1"/>
</dbReference>
<dbReference type="eggNOG" id="COG1879">
    <property type="taxonomic scope" value="Bacteria"/>
</dbReference>
<evidence type="ECO:0000259" key="5">
    <source>
        <dbReference type="Pfam" id="PF13407"/>
    </source>
</evidence>
<dbReference type="AlphaFoldDB" id="G0V4F3"/>
<dbReference type="STRING" id="857293.CAAU_0344"/>
<evidence type="ECO:0000256" key="2">
    <source>
        <dbReference type="ARBA" id="ARBA00007639"/>
    </source>
</evidence>
<dbReference type="GO" id="GO:0030246">
    <property type="term" value="F:carbohydrate binding"/>
    <property type="evidence" value="ECO:0007669"/>
    <property type="project" value="UniProtKB-ARBA"/>
</dbReference>
<comment type="caution">
    <text evidence="6">The sequence shown here is derived from an EMBL/GenBank/DDBJ whole genome shotgun (WGS) entry which is preliminary data.</text>
</comment>
<dbReference type="Proteomes" id="UP000007652">
    <property type="component" value="Unassembled WGS sequence"/>
</dbReference>
<keyword evidence="4" id="KW-0472">Membrane</keyword>
<keyword evidence="4" id="KW-0812">Transmembrane</keyword>
<evidence type="ECO:0000313" key="6">
    <source>
        <dbReference type="EMBL" id="CCC57993.1"/>
    </source>
</evidence>
<reference evidence="6 7" key="1">
    <citation type="journal article" date="2011" name="J. Bacteriol.">
        <title>Draft genome sequence of Caloramator australicus strain RC3T, a thermoanaerobe from the Great Artesian Basin of Australia.</title>
        <authorList>
            <person name="Ogg C.D."/>
            <person name="Patel B.K.C."/>
        </authorList>
    </citation>
    <scope>NUCLEOTIDE SEQUENCE [LARGE SCALE GENOMIC DNA]</scope>
    <source>
        <strain evidence="6 7">RC3</strain>
    </source>
</reference>
<protein>
    <submittedName>
        <fullName evidence="6">Predicted beta-xyloside ABC transporter,substrate-binding component</fullName>
    </submittedName>
</protein>
<gene>
    <name evidence="6" type="ORF">CAAU_0344</name>
</gene>
<dbReference type="InterPro" id="IPR028082">
    <property type="entry name" value="Peripla_BP_I"/>
</dbReference>
<dbReference type="PANTHER" id="PTHR46847">
    <property type="entry name" value="D-ALLOSE-BINDING PERIPLASMIC PROTEIN-RELATED"/>
    <property type="match status" value="1"/>
</dbReference>
<proteinExistence type="inferred from homology"/>
<dbReference type="EMBL" id="CAKP01000016">
    <property type="protein sequence ID" value="CCC57993.1"/>
    <property type="molecule type" value="Genomic_DNA"/>
</dbReference>
<dbReference type="PANTHER" id="PTHR46847:SF1">
    <property type="entry name" value="D-ALLOSE-BINDING PERIPLASMIC PROTEIN-RELATED"/>
    <property type="match status" value="1"/>
</dbReference>
<dbReference type="Gene3D" id="3.40.50.2300">
    <property type="match status" value="2"/>
</dbReference>
<feature type="domain" description="Periplasmic binding protein" evidence="5">
    <location>
        <begin position="48"/>
        <end position="305"/>
    </location>
</feature>
<keyword evidence="7" id="KW-1185">Reference proteome</keyword>
<evidence type="ECO:0000256" key="1">
    <source>
        <dbReference type="ARBA" id="ARBA00004196"/>
    </source>
</evidence>
<keyword evidence="4" id="KW-1133">Transmembrane helix</keyword>
<comment type="similarity">
    <text evidence="2">Belongs to the bacterial solute-binding protein 2 family.</text>
</comment>
<feature type="transmembrane region" description="Helical" evidence="4">
    <location>
        <begin position="12"/>
        <end position="32"/>
    </location>
</feature>
<comment type="subcellular location">
    <subcellularLocation>
        <location evidence="1">Cell envelope</location>
    </subcellularLocation>
</comment>